<accession>A0A244CW42</accession>
<dbReference type="GO" id="GO:0009117">
    <property type="term" value="P:nucleotide metabolic process"/>
    <property type="evidence" value="ECO:0007669"/>
    <property type="project" value="UniProtKB-KW"/>
</dbReference>
<comment type="function">
    <text evidence="11">Phosphatase that hydrolyzes non-canonical purine nucleotides such as XTP and ITP to their respective diphosphate derivatives. Probably excludes non-canonical purines from DNA/RNA precursor pool, thus preventing their incorporation into DNA/RNA and avoiding chromosomal lesions.</text>
</comment>
<dbReference type="GO" id="GO:0000166">
    <property type="term" value="F:nucleotide binding"/>
    <property type="evidence" value="ECO:0007669"/>
    <property type="project" value="UniProtKB-KW"/>
</dbReference>
<comment type="caution">
    <text evidence="11">Lacks conserved residue(s) required for the propagation of feature annotation.</text>
</comment>
<keyword evidence="7 11" id="KW-0464">Manganese</keyword>
<evidence type="ECO:0000256" key="9">
    <source>
        <dbReference type="ARBA" id="ARBA00048781"/>
    </source>
</evidence>
<organism evidence="13 14">
    <name type="scientific">Pseudoalteromonas ulvae</name>
    <dbReference type="NCBI Taxonomy" id="107327"/>
    <lineage>
        <taxon>Bacteria</taxon>
        <taxon>Pseudomonadati</taxon>
        <taxon>Pseudomonadota</taxon>
        <taxon>Gammaproteobacteria</taxon>
        <taxon>Alteromonadales</taxon>
        <taxon>Pseudoalteromonadaceae</taxon>
        <taxon>Pseudoalteromonas</taxon>
    </lineage>
</organism>
<dbReference type="PANTHER" id="PTHR34699:SF2">
    <property type="entry name" value="NON-CANONICAL PURINE NTP PHOSPHATASE_PRRC1 DOMAIN-CONTAINING PROTEIN"/>
    <property type="match status" value="1"/>
</dbReference>
<sequence>MKKTLSILVGSMNPVKINAVHTAFSQAFPDCDCHCQGIHAPSKVAEQPMTEQETLDGAINRVKFCQQTPADFYVAIEGGVDHFSYGPATFAFIVIASQHQQSIGRSANLPLPNSIYQALQAGQELGPLMDSLFNTDNIKQKGGAISLLTNGLASRESNYHNAMILALAPFINQAHYS</sequence>
<dbReference type="Pfam" id="PF01931">
    <property type="entry name" value="NTPase_I-T"/>
    <property type="match status" value="1"/>
</dbReference>
<dbReference type="RefSeq" id="WP_086743036.1">
    <property type="nucleotide sequence ID" value="NZ_MWPV01000001.1"/>
</dbReference>
<feature type="domain" description="Non-canonical purine NTP phosphatase/PRRC1" evidence="12">
    <location>
        <begin position="10"/>
        <end position="171"/>
    </location>
</feature>
<dbReference type="NCBIfam" id="TIGR00258">
    <property type="entry name" value="inosine/xanthosine triphosphatase"/>
    <property type="match status" value="1"/>
</dbReference>
<dbReference type="PANTHER" id="PTHR34699">
    <property type="match status" value="1"/>
</dbReference>
<dbReference type="HAMAP" id="MF_00648">
    <property type="entry name" value="Non_canon_purine_NTPase_YjjX"/>
    <property type="match status" value="1"/>
</dbReference>
<evidence type="ECO:0000256" key="10">
    <source>
        <dbReference type="ARBA" id="ARBA00060855"/>
    </source>
</evidence>
<comment type="cofactor">
    <cofactor evidence="11">
        <name>Mg(2+)</name>
        <dbReference type="ChEBI" id="CHEBI:18420"/>
    </cofactor>
    <cofactor evidence="11">
        <name>Mn(2+)</name>
        <dbReference type="ChEBI" id="CHEBI:29035"/>
    </cofactor>
    <text evidence="11">Binds 1 divalent metal cation per subunit; can use either Mg(2+) or Mn(2+).</text>
</comment>
<evidence type="ECO:0000313" key="13">
    <source>
        <dbReference type="EMBL" id="OUL59646.1"/>
    </source>
</evidence>
<keyword evidence="3 11" id="KW-0547">Nucleotide-binding</keyword>
<comment type="catalytic activity">
    <reaction evidence="8 11">
        <text>ITP + H2O = IDP + phosphate + H(+)</text>
        <dbReference type="Rhea" id="RHEA:28330"/>
        <dbReference type="ChEBI" id="CHEBI:15377"/>
        <dbReference type="ChEBI" id="CHEBI:15378"/>
        <dbReference type="ChEBI" id="CHEBI:43474"/>
        <dbReference type="ChEBI" id="CHEBI:58280"/>
        <dbReference type="ChEBI" id="CHEBI:61402"/>
        <dbReference type="EC" id="3.6.1.73"/>
    </reaction>
</comment>
<dbReference type="GO" id="GO:0103023">
    <property type="term" value="F:ITPase activity"/>
    <property type="evidence" value="ECO:0007669"/>
    <property type="project" value="UniProtKB-EC"/>
</dbReference>
<keyword evidence="2 11" id="KW-0479">Metal-binding</keyword>
<comment type="caution">
    <text evidence="13">The sequence shown here is derived from an EMBL/GenBank/DDBJ whole genome shotgun (WGS) entry which is preliminary data.</text>
</comment>
<dbReference type="GO" id="GO:0006772">
    <property type="term" value="P:thiamine metabolic process"/>
    <property type="evidence" value="ECO:0007669"/>
    <property type="project" value="TreeGrafter"/>
</dbReference>
<comment type="similarity">
    <text evidence="10 11">Belongs to the YjjX NTPase family.</text>
</comment>
<dbReference type="GO" id="GO:0046872">
    <property type="term" value="F:metal ion binding"/>
    <property type="evidence" value="ECO:0007669"/>
    <property type="project" value="UniProtKB-KW"/>
</dbReference>
<comment type="catalytic activity">
    <reaction evidence="9 11">
        <text>XTP + H2O = XDP + phosphate + H(+)</text>
        <dbReference type="Rhea" id="RHEA:28406"/>
        <dbReference type="ChEBI" id="CHEBI:15377"/>
        <dbReference type="ChEBI" id="CHEBI:15378"/>
        <dbReference type="ChEBI" id="CHEBI:43474"/>
        <dbReference type="ChEBI" id="CHEBI:59884"/>
        <dbReference type="ChEBI" id="CHEBI:61314"/>
        <dbReference type="EC" id="3.6.1.73"/>
    </reaction>
</comment>
<evidence type="ECO:0000256" key="2">
    <source>
        <dbReference type="ARBA" id="ARBA00022723"/>
    </source>
</evidence>
<dbReference type="AlphaFoldDB" id="A0A244CW42"/>
<evidence type="ECO:0000256" key="11">
    <source>
        <dbReference type="HAMAP-Rule" id="MF_00648"/>
    </source>
</evidence>
<evidence type="ECO:0000256" key="8">
    <source>
        <dbReference type="ARBA" id="ARBA00048174"/>
    </source>
</evidence>
<dbReference type="InterPro" id="IPR050299">
    <property type="entry name" value="YjjX_NTPase"/>
</dbReference>
<evidence type="ECO:0000256" key="4">
    <source>
        <dbReference type="ARBA" id="ARBA00022801"/>
    </source>
</evidence>
<evidence type="ECO:0000259" key="12">
    <source>
        <dbReference type="Pfam" id="PF01931"/>
    </source>
</evidence>
<dbReference type="EC" id="3.6.1.73" evidence="11"/>
<keyword evidence="14" id="KW-1185">Reference proteome</keyword>
<dbReference type="EMBL" id="MWPV01000001">
    <property type="protein sequence ID" value="OUL59646.1"/>
    <property type="molecule type" value="Genomic_DNA"/>
</dbReference>
<dbReference type="NCBIfam" id="NF003459">
    <property type="entry name" value="PRK05074.1"/>
    <property type="match status" value="1"/>
</dbReference>
<dbReference type="Gene3D" id="3.90.950.10">
    <property type="match status" value="1"/>
</dbReference>
<evidence type="ECO:0000256" key="5">
    <source>
        <dbReference type="ARBA" id="ARBA00022842"/>
    </source>
</evidence>
<reference evidence="13 14" key="1">
    <citation type="submission" date="2017-02" db="EMBL/GenBank/DDBJ databases">
        <title>Pseudoalteromonas ulvae TC14 Genome.</title>
        <authorList>
            <person name="Molmeret M."/>
        </authorList>
    </citation>
    <scope>NUCLEOTIDE SEQUENCE [LARGE SCALE GENOMIC DNA]</scope>
    <source>
        <strain evidence="13">TC14</strain>
    </source>
</reference>
<keyword evidence="6 11" id="KW-0546">Nucleotide metabolism</keyword>
<name>A0A244CW42_PSEDV</name>
<evidence type="ECO:0000256" key="1">
    <source>
        <dbReference type="ARBA" id="ARBA00001936"/>
    </source>
</evidence>
<proteinExistence type="inferred from homology"/>
<dbReference type="FunFam" id="3.90.950.10:FF:000002">
    <property type="entry name" value="Inosine/xanthosine triphosphatase"/>
    <property type="match status" value="1"/>
</dbReference>
<dbReference type="Proteomes" id="UP000194841">
    <property type="component" value="Unassembled WGS sequence"/>
</dbReference>
<dbReference type="InterPro" id="IPR029001">
    <property type="entry name" value="ITPase-like_fam"/>
</dbReference>
<comment type="subunit">
    <text evidence="11">Homodimer.</text>
</comment>
<dbReference type="OrthoDB" id="6334099at2"/>
<keyword evidence="4 11" id="KW-0378">Hydrolase</keyword>
<evidence type="ECO:0000256" key="3">
    <source>
        <dbReference type="ARBA" id="ARBA00022741"/>
    </source>
</evidence>
<evidence type="ECO:0000256" key="6">
    <source>
        <dbReference type="ARBA" id="ARBA00023080"/>
    </source>
</evidence>
<comment type="cofactor">
    <cofactor evidence="1">
        <name>Mn(2+)</name>
        <dbReference type="ChEBI" id="CHEBI:29035"/>
    </cofactor>
</comment>
<evidence type="ECO:0000313" key="14">
    <source>
        <dbReference type="Proteomes" id="UP000194841"/>
    </source>
</evidence>
<protein>
    <recommendedName>
        <fullName evidence="11">Inosine/xanthosine triphosphatase</fullName>
        <shortName evidence="11">ITPase/XTPase</shortName>
        <ecNumber evidence="11">3.6.1.73</ecNumber>
    </recommendedName>
    <alternativeName>
        <fullName evidence="11">Non-canonical purine NTP phosphatase</fullName>
    </alternativeName>
    <alternativeName>
        <fullName evidence="11">Non-standard purine NTP phosphatase</fullName>
    </alternativeName>
    <alternativeName>
        <fullName evidence="11">Nucleoside-triphosphate phosphatase</fullName>
        <shortName evidence="11">NTPase</shortName>
    </alternativeName>
</protein>
<dbReference type="SUPFAM" id="SSF52972">
    <property type="entry name" value="ITPase-like"/>
    <property type="match status" value="1"/>
</dbReference>
<dbReference type="InterPro" id="IPR002786">
    <property type="entry name" value="Non_canon_purine_NTPase"/>
</dbReference>
<dbReference type="InterPro" id="IPR026533">
    <property type="entry name" value="NTPase/PRRC1"/>
</dbReference>
<gene>
    <name evidence="13" type="ORF">B1199_05280</name>
</gene>
<keyword evidence="5 11" id="KW-0460">Magnesium</keyword>
<evidence type="ECO:0000256" key="7">
    <source>
        <dbReference type="ARBA" id="ARBA00023211"/>
    </source>
</evidence>